<dbReference type="Proteomes" id="UP000314982">
    <property type="component" value="Unassembled WGS sequence"/>
</dbReference>
<feature type="region of interest" description="Disordered" evidence="1">
    <location>
        <begin position="28"/>
        <end position="61"/>
    </location>
</feature>
<feature type="compositionally biased region" description="Low complexity" evidence="1">
    <location>
        <begin position="28"/>
        <end position="42"/>
    </location>
</feature>
<reference evidence="2" key="2">
    <citation type="submission" date="2025-08" db="UniProtKB">
        <authorList>
            <consortium name="Ensembl"/>
        </authorList>
    </citation>
    <scope>IDENTIFICATION</scope>
</reference>
<dbReference type="AlphaFoldDB" id="A0A4W5M5L7"/>
<reference evidence="3" key="1">
    <citation type="submission" date="2018-06" db="EMBL/GenBank/DDBJ databases">
        <title>Genome assembly of Danube salmon.</title>
        <authorList>
            <person name="Macqueen D.J."/>
            <person name="Gundappa M.K."/>
        </authorList>
    </citation>
    <scope>NUCLEOTIDE SEQUENCE [LARGE SCALE GENOMIC DNA]</scope>
</reference>
<proteinExistence type="predicted"/>
<evidence type="ECO:0000256" key="1">
    <source>
        <dbReference type="SAM" id="MobiDB-lite"/>
    </source>
</evidence>
<sequence>MTFILPSQALMVELLVRHFQMIFDVASPVSSSSSSPTTTSTAGQTSPQLTLQEEQRLSRHSTSLLDIKESTKVCNRHSSVIPSSHILDEVKTGRTGPDRRELTALERLNGVGSAAAGAPKVCL</sequence>
<evidence type="ECO:0000313" key="2">
    <source>
        <dbReference type="Ensembl" id="ENSHHUP00000033323.1"/>
    </source>
</evidence>
<organism evidence="2 3">
    <name type="scientific">Hucho hucho</name>
    <name type="common">huchen</name>
    <dbReference type="NCBI Taxonomy" id="62062"/>
    <lineage>
        <taxon>Eukaryota</taxon>
        <taxon>Metazoa</taxon>
        <taxon>Chordata</taxon>
        <taxon>Craniata</taxon>
        <taxon>Vertebrata</taxon>
        <taxon>Euteleostomi</taxon>
        <taxon>Actinopterygii</taxon>
        <taxon>Neopterygii</taxon>
        <taxon>Teleostei</taxon>
        <taxon>Protacanthopterygii</taxon>
        <taxon>Salmoniformes</taxon>
        <taxon>Salmonidae</taxon>
        <taxon>Salmoninae</taxon>
        <taxon>Hucho</taxon>
    </lineage>
</organism>
<protein>
    <submittedName>
        <fullName evidence="2">Uncharacterized protein</fullName>
    </submittedName>
</protein>
<reference evidence="2" key="3">
    <citation type="submission" date="2025-09" db="UniProtKB">
        <authorList>
            <consortium name="Ensembl"/>
        </authorList>
    </citation>
    <scope>IDENTIFICATION</scope>
</reference>
<name>A0A4W5M5L7_9TELE</name>
<dbReference type="STRING" id="62062.ENSHHUP00000033323"/>
<dbReference type="Ensembl" id="ENSHHUT00000034671.1">
    <property type="protein sequence ID" value="ENSHHUP00000033323.1"/>
    <property type="gene ID" value="ENSHHUG00000021070.1"/>
</dbReference>
<evidence type="ECO:0000313" key="3">
    <source>
        <dbReference type="Proteomes" id="UP000314982"/>
    </source>
</evidence>
<accession>A0A4W5M5L7</accession>
<feature type="compositionally biased region" description="Polar residues" evidence="1">
    <location>
        <begin position="43"/>
        <end position="52"/>
    </location>
</feature>
<keyword evidence="3" id="KW-1185">Reference proteome</keyword>